<keyword evidence="5" id="KW-1185">Reference proteome</keyword>
<dbReference type="Gene3D" id="2.60.120.260">
    <property type="entry name" value="Galactose-binding domain-like"/>
    <property type="match status" value="1"/>
</dbReference>
<evidence type="ECO:0000256" key="2">
    <source>
        <dbReference type="SAM" id="Phobius"/>
    </source>
</evidence>
<feature type="signal peptide" evidence="3">
    <location>
        <begin position="1"/>
        <end position="19"/>
    </location>
</feature>
<keyword evidence="2" id="KW-0472">Membrane</keyword>
<dbReference type="OrthoDB" id="3234968at2759"/>
<name>A0A166WP61_9AGAM</name>
<dbReference type="AlphaFoldDB" id="A0A166WP61"/>
<feature type="region of interest" description="Disordered" evidence="1">
    <location>
        <begin position="334"/>
        <end position="395"/>
    </location>
</feature>
<keyword evidence="2" id="KW-1133">Transmembrane helix</keyword>
<protein>
    <recommendedName>
        <fullName evidence="6">Mid2 domain-containing protein</fullName>
    </recommendedName>
</protein>
<keyword evidence="2" id="KW-0812">Transmembrane</keyword>
<feature type="region of interest" description="Disordered" evidence="1">
    <location>
        <begin position="411"/>
        <end position="430"/>
    </location>
</feature>
<dbReference type="Proteomes" id="UP000076532">
    <property type="component" value="Unassembled WGS sequence"/>
</dbReference>
<feature type="region of interest" description="Disordered" evidence="1">
    <location>
        <begin position="156"/>
        <end position="214"/>
    </location>
</feature>
<feature type="compositionally biased region" description="Polar residues" evidence="1">
    <location>
        <begin position="336"/>
        <end position="347"/>
    </location>
</feature>
<evidence type="ECO:0000256" key="3">
    <source>
        <dbReference type="SAM" id="SignalP"/>
    </source>
</evidence>
<proteinExistence type="predicted"/>
<dbReference type="EMBL" id="KV417481">
    <property type="protein sequence ID" value="KZP33958.1"/>
    <property type="molecule type" value="Genomic_DNA"/>
</dbReference>
<feature type="compositionally biased region" description="Low complexity" evidence="1">
    <location>
        <begin position="361"/>
        <end position="376"/>
    </location>
</feature>
<feature type="transmembrane region" description="Helical" evidence="2">
    <location>
        <begin position="262"/>
        <end position="286"/>
    </location>
</feature>
<accession>A0A166WP61</accession>
<evidence type="ECO:0000313" key="5">
    <source>
        <dbReference type="Proteomes" id="UP000076532"/>
    </source>
</evidence>
<keyword evidence="3" id="KW-0732">Signal</keyword>
<evidence type="ECO:0000256" key="1">
    <source>
        <dbReference type="SAM" id="MobiDB-lite"/>
    </source>
</evidence>
<dbReference type="STRING" id="436010.A0A166WP61"/>
<feature type="compositionally biased region" description="Low complexity" evidence="1">
    <location>
        <begin position="160"/>
        <end position="214"/>
    </location>
</feature>
<gene>
    <name evidence="4" type="ORF">FIBSPDRAFT_772869</name>
</gene>
<evidence type="ECO:0000313" key="4">
    <source>
        <dbReference type="EMBL" id="KZP33958.1"/>
    </source>
</evidence>
<feature type="compositionally biased region" description="Pro residues" evidence="1">
    <location>
        <begin position="419"/>
        <end position="430"/>
    </location>
</feature>
<sequence>MLLASLTLIALACLRSVYAQQDVTVPTADPRIVFDGTWVPQDNGGHEFTTTAGSSASLSFIGTQISWHATSNPLGALSRVSVDGASGTLVDASKGTASGDPPVFAVLFSQSGLSPGASHTIRVTQVSSGGLGGPYLEIYNFSSASSVAIAPTTTAQALPSTSSTQSRMQTSVSPAASSSASVATSAPDNDTTTTPTSSSSTAPSSSAPSSVPASLGAATSGNGAIATATSTFLAAAGTATVQQITTVTATANSSLSTSTSPISAIVGGVVGAIALLFILITLFLCWRRKHARNSENIQNPEGPVPVAPLREGAVAPFRDREDIAVRFGPPRLVIPSTLSTEKSNPSALTDFGSAPSPYTDSTPSPATPHAPSSSAHNRMLSESRGALSDRSPHSPRFLSASHIISVLALPIPRSSVPPARSPTPPPPYIS</sequence>
<feature type="chain" id="PRO_5007881911" description="Mid2 domain-containing protein" evidence="3">
    <location>
        <begin position="20"/>
        <end position="430"/>
    </location>
</feature>
<evidence type="ECO:0008006" key="6">
    <source>
        <dbReference type="Google" id="ProtNLM"/>
    </source>
</evidence>
<organism evidence="4 5">
    <name type="scientific">Athelia psychrophila</name>
    <dbReference type="NCBI Taxonomy" id="1759441"/>
    <lineage>
        <taxon>Eukaryota</taxon>
        <taxon>Fungi</taxon>
        <taxon>Dikarya</taxon>
        <taxon>Basidiomycota</taxon>
        <taxon>Agaricomycotina</taxon>
        <taxon>Agaricomycetes</taxon>
        <taxon>Agaricomycetidae</taxon>
        <taxon>Atheliales</taxon>
        <taxon>Atheliaceae</taxon>
        <taxon>Athelia</taxon>
    </lineage>
</organism>
<reference evidence="4 5" key="1">
    <citation type="journal article" date="2016" name="Mol. Biol. Evol.">
        <title>Comparative Genomics of Early-Diverging Mushroom-Forming Fungi Provides Insights into the Origins of Lignocellulose Decay Capabilities.</title>
        <authorList>
            <person name="Nagy L.G."/>
            <person name="Riley R."/>
            <person name="Tritt A."/>
            <person name="Adam C."/>
            <person name="Daum C."/>
            <person name="Floudas D."/>
            <person name="Sun H."/>
            <person name="Yadav J.S."/>
            <person name="Pangilinan J."/>
            <person name="Larsson K.H."/>
            <person name="Matsuura K."/>
            <person name="Barry K."/>
            <person name="Labutti K."/>
            <person name="Kuo R."/>
            <person name="Ohm R.A."/>
            <person name="Bhattacharya S.S."/>
            <person name="Shirouzu T."/>
            <person name="Yoshinaga Y."/>
            <person name="Martin F.M."/>
            <person name="Grigoriev I.V."/>
            <person name="Hibbett D.S."/>
        </authorList>
    </citation>
    <scope>NUCLEOTIDE SEQUENCE [LARGE SCALE GENOMIC DNA]</scope>
    <source>
        <strain evidence="4 5">CBS 109695</strain>
    </source>
</reference>